<keyword evidence="3" id="KW-1185">Reference proteome</keyword>
<reference evidence="2 3" key="1">
    <citation type="submission" date="2018-04" db="EMBL/GenBank/DDBJ databases">
        <title>Camelliibacillus theae gen. nov., sp. nov., isolated from Pu'er tea.</title>
        <authorList>
            <person name="Niu L."/>
        </authorList>
    </citation>
    <scope>NUCLEOTIDE SEQUENCE [LARGE SCALE GENOMIC DNA]</scope>
    <source>
        <strain evidence="2 3">T8</strain>
    </source>
</reference>
<keyword evidence="1" id="KW-0175">Coiled coil</keyword>
<organism evidence="2 3">
    <name type="scientific">Pueribacillus theae</name>
    <dbReference type="NCBI Taxonomy" id="2171751"/>
    <lineage>
        <taxon>Bacteria</taxon>
        <taxon>Bacillati</taxon>
        <taxon>Bacillota</taxon>
        <taxon>Bacilli</taxon>
        <taxon>Bacillales</taxon>
        <taxon>Bacillaceae</taxon>
        <taxon>Pueribacillus</taxon>
    </lineage>
</organism>
<dbReference type="EMBL" id="QCZG01000019">
    <property type="protein sequence ID" value="PWA11076.1"/>
    <property type="molecule type" value="Genomic_DNA"/>
</dbReference>
<dbReference type="AlphaFoldDB" id="A0A2U1K0Q2"/>
<dbReference type="RefSeq" id="WP_116554808.1">
    <property type="nucleotide sequence ID" value="NZ_QCZG01000019.1"/>
</dbReference>
<dbReference type="Proteomes" id="UP000245998">
    <property type="component" value="Unassembled WGS sequence"/>
</dbReference>
<evidence type="ECO:0000256" key="1">
    <source>
        <dbReference type="SAM" id="Coils"/>
    </source>
</evidence>
<comment type="caution">
    <text evidence="2">The sequence shown here is derived from an EMBL/GenBank/DDBJ whole genome shotgun (WGS) entry which is preliminary data.</text>
</comment>
<gene>
    <name evidence="2" type="ORF">DCC39_10280</name>
</gene>
<accession>A0A2U1K0Q2</accession>
<feature type="coiled-coil region" evidence="1">
    <location>
        <begin position="14"/>
        <end position="58"/>
    </location>
</feature>
<protein>
    <submittedName>
        <fullName evidence="2">Uncharacterized protein</fullName>
    </submittedName>
</protein>
<evidence type="ECO:0000313" key="3">
    <source>
        <dbReference type="Proteomes" id="UP000245998"/>
    </source>
</evidence>
<evidence type="ECO:0000313" key="2">
    <source>
        <dbReference type="EMBL" id="PWA11076.1"/>
    </source>
</evidence>
<sequence length="66" mass="7644">MQPQKINVNVDALIASMSEDVAKLSKEKALLQSQLKDYENVIMKLDEENKELKKKLEERDKPSKNK</sequence>
<proteinExistence type="predicted"/>
<name>A0A2U1K0Q2_9BACI</name>